<evidence type="ECO:0000313" key="2">
    <source>
        <dbReference type="Proteomes" id="UP000238348"/>
    </source>
</evidence>
<evidence type="ECO:0008006" key="3">
    <source>
        <dbReference type="Google" id="ProtNLM"/>
    </source>
</evidence>
<name>A0A2L0F4Z3_SORCE</name>
<proteinExistence type="predicted"/>
<organism evidence="1 2">
    <name type="scientific">Sorangium cellulosum</name>
    <name type="common">Polyangium cellulosum</name>
    <dbReference type="NCBI Taxonomy" id="56"/>
    <lineage>
        <taxon>Bacteria</taxon>
        <taxon>Pseudomonadati</taxon>
        <taxon>Myxococcota</taxon>
        <taxon>Polyangia</taxon>
        <taxon>Polyangiales</taxon>
        <taxon>Polyangiaceae</taxon>
        <taxon>Sorangium</taxon>
    </lineage>
</organism>
<dbReference type="SUPFAM" id="SSF51556">
    <property type="entry name" value="Metallo-dependent hydrolases"/>
    <property type="match status" value="1"/>
</dbReference>
<dbReference type="Proteomes" id="UP000238348">
    <property type="component" value="Chromosome"/>
</dbReference>
<dbReference type="AlphaFoldDB" id="A0A2L0F4Z3"/>
<sequence length="518" mass="56389">MPQPVLGFADVHAHVSATSFLGGAHHGLPFHRFGVLGALGDCTLSHGPGGIKDIVGNFRGENPVPLHDNRGWPEFVDWPAAQSLTHEGMYYKWMERAWRAGQRLMVNNLVENETLCAVQRIASGRPLQSCNEMDSAMAQAQLMRDLEAYIDAQEGGPGRGWFRLVESPAEARQVIHDGKMAVVLGIEISHLFNCDLQNGVAGCDEADIDEQLDRLHAAGVRQMFPVHEFDNALGGNGIFDSFALNLGNKVDTGEFWQTYDCPEQDYFYDAGAVLLSVAPPGAGDDPLTATLMALAGGHLPLYPQGREQCNARGLTTLGRYAIQKMMEKRMIIEVDHLELSNKAEVIAIAEQQTPAYPLVSTHGGHGGLTVDQARRIMALGGLIYPYKGNGREFKETLDRLTAIKSDAYFFGMGYGADTNGLGAQAGPRGAGATPVSYPFTLFQGPGWGPQFAGIAPVTFDRQVSGERVYDTDVDGMAHYGLVADWVEEVRLEGGEAALTALYNSAEAYLQMWERTLDR</sequence>
<gene>
    <name evidence="1" type="ORF">SOCE26_081220</name>
</gene>
<accession>A0A2L0F4Z3</accession>
<dbReference type="Gene3D" id="3.20.20.140">
    <property type="entry name" value="Metal-dependent hydrolases"/>
    <property type="match status" value="1"/>
</dbReference>
<protein>
    <recommendedName>
        <fullName evidence="3">Peptidase M19</fullName>
    </recommendedName>
</protein>
<evidence type="ECO:0000313" key="1">
    <source>
        <dbReference type="EMBL" id="AUX46616.1"/>
    </source>
</evidence>
<dbReference type="EMBL" id="CP012673">
    <property type="protein sequence ID" value="AUX46616.1"/>
    <property type="molecule type" value="Genomic_DNA"/>
</dbReference>
<dbReference type="RefSeq" id="WP_104984767.1">
    <property type="nucleotide sequence ID" value="NZ_CP012673.1"/>
</dbReference>
<dbReference type="InterPro" id="IPR032466">
    <property type="entry name" value="Metal_Hydrolase"/>
</dbReference>
<reference evidence="1 2" key="1">
    <citation type="submission" date="2015-09" db="EMBL/GenBank/DDBJ databases">
        <title>Sorangium comparison.</title>
        <authorList>
            <person name="Zaburannyi N."/>
            <person name="Bunk B."/>
            <person name="Overmann J."/>
            <person name="Mueller R."/>
        </authorList>
    </citation>
    <scope>NUCLEOTIDE SEQUENCE [LARGE SCALE GENOMIC DNA]</scope>
    <source>
        <strain evidence="1 2">So ce26</strain>
    </source>
</reference>
<dbReference type="OrthoDB" id="2479530at2"/>